<reference evidence="14 15" key="1">
    <citation type="submission" date="2018-11" db="EMBL/GenBank/DDBJ databases">
        <title>Genome assembly of Steccherinum ochraceum LE-BIN_3174, the white-rot fungus of the Steccherinaceae family (The Residual Polyporoid clade, Polyporales, Basidiomycota).</title>
        <authorList>
            <person name="Fedorova T.V."/>
            <person name="Glazunova O.A."/>
            <person name="Landesman E.O."/>
            <person name="Moiseenko K.V."/>
            <person name="Psurtseva N.V."/>
            <person name="Savinova O.S."/>
            <person name="Shakhova N.V."/>
            <person name="Tyazhelova T.V."/>
            <person name="Vasina D.V."/>
        </authorList>
    </citation>
    <scope>NUCLEOTIDE SEQUENCE [LARGE SCALE GENOMIC DNA]</scope>
    <source>
        <strain evidence="14 15">LE-BIN_3174</strain>
    </source>
</reference>
<evidence type="ECO:0000256" key="2">
    <source>
        <dbReference type="ARBA" id="ARBA00004186"/>
    </source>
</evidence>
<evidence type="ECO:0000256" key="13">
    <source>
        <dbReference type="SAM" id="Coils"/>
    </source>
</evidence>
<comment type="subcellular location">
    <subcellularLocation>
        <location evidence="3">Chromosome</location>
        <location evidence="3">Centromere</location>
        <location evidence="3">Kinetochore</location>
    </subcellularLocation>
    <subcellularLocation>
        <location evidence="2">Cytoplasm</location>
        <location evidence="2">Cytoskeleton</location>
        <location evidence="2">Spindle</location>
    </subcellularLocation>
    <subcellularLocation>
        <location evidence="1">Nucleus</location>
    </subcellularLocation>
</comment>
<dbReference type="AlphaFoldDB" id="A0A4V2MX25"/>
<keyword evidence="9" id="KW-0206">Cytoskeleton</keyword>
<dbReference type="STRING" id="92696.A0A4V2MX25"/>
<dbReference type="Pfam" id="PF08287">
    <property type="entry name" value="DASH_Spc19"/>
    <property type="match status" value="1"/>
</dbReference>
<keyword evidence="8" id="KW-0995">Kinetochore</keyword>
<evidence type="ECO:0000256" key="11">
    <source>
        <dbReference type="ARBA" id="ARBA00023328"/>
    </source>
</evidence>
<evidence type="ECO:0000256" key="9">
    <source>
        <dbReference type="ARBA" id="ARBA00023212"/>
    </source>
</evidence>
<dbReference type="PANTHER" id="PTHR28262">
    <property type="entry name" value="DASH COMPLEX SUBUNIT SPC19"/>
    <property type="match status" value="1"/>
</dbReference>
<sequence>MSRLSLHPRYAPRESLFAGHPDHYRGDTNAVCSPFLRECVMAMQDCCDEAHETQEILRQGTYDLPRITKVLENERVFLLVDEGTIRRYKAELTDEIEPQINELLARADKGLKALSKKEKQLRTKVEGVQLEQTVPSSRTVNTAGMSKLEARRIQMLVRQRERLEEELQALRTEVDNMELSSMKKR</sequence>
<evidence type="ECO:0000256" key="7">
    <source>
        <dbReference type="ARBA" id="ARBA00022490"/>
    </source>
</evidence>
<dbReference type="Proteomes" id="UP000292702">
    <property type="component" value="Unassembled WGS sequence"/>
</dbReference>
<dbReference type="GO" id="GO:0042729">
    <property type="term" value="C:DASH complex"/>
    <property type="evidence" value="ECO:0007669"/>
    <property type="project" value="InterPro"/>
</dbReference>
<evidence type="ECO:0000256" key="12">
    <source>
        <dbReference type="ARBA" id="ARBA00032583"/>
    </source>
</evidence>
<evidence type="ECO:0000256" key="3">
    <source>
        <dbReference type="ARBA" id="ARBA00004629"/>
    </source>
</evidence>
<keyword evidence="15" id="KW-1185">Reference proteome</keyword>
<dbReference type="InterPro" id="IPR013251">
    <property type="entry name" value="DASH_Spc19"/>
</dbReference>
<proteinExistence type="inferred from homology"/>
<comment type="caution">
    <text evidence="14">The sequence shown here is derived from an EMBL/GenBank/DDBJ whole genome shotgun (WGS) entry which is preliminary data.</text>
</comment>
<dbReference type="GO" id="GO:0008608">
    <property type="term" value="P:attachment of spindle microtubules to kinetochore"/>
    <property type="evidence" value="ECO:0007669"/>
    <property type="project" value="InterPro"/>
</dbReference>
<accession>A0A4V2MX25</accession>
<dbReference type="EMBL" id="RWJN01000065">
    <property type="protein sequence ID" value="TCD68487.1"/>
    <property type="molecule type" value="Genomic_DNA"/>
</dbReference>
<gene>
    <name evidence="14" type="ORF">EIP91_010662</name>
</gene>
<evidence type="ECO:0000256" key="6">
    <source>
        <dbReference type="ARBA" id="ARBA00022454"/>
    </source>
</evidence>
<protein>
    <recommendedName>
        <fullName evidence="5">DASH complex subunit SPC19</fullName>
    </recommendedName>
    <alternativeName>
        <fullName evidence="12">Outer kinetochore protein SPC19</fullName>
    </alternativeName>
</protein>
<name>A0A4V2MX25_9APHY</name>
<keyword evidence="7" id="KW-0963">Cytoplasm</keyword>
<dbReference type="PANTHER" id="PTHR28262:SF1">
    <property type="entry name" value="DASH COMPLEX SUBUNIT SPC19"/>
    <property type="match status" value="1"/>
</dbReference>
<dbReference type="OrthoDB" id="3361333at2759"/>
<evidence type="ECO:0000256" key="1">
    <source>
        <dbReference type="ARBA" id="ARBA00004123"/>
    </source>
</evidence>
<comment type="similarity">
    <text evidence="4">Belongs to the DASH complex SPC19 family.</text>
</comment>
<keyword evidence="6" id="KW-0158">Chromosome</keyword>
<feature type="coiled-coil region" evidence="13">
    <location>
        <begin position="111"/>
        <end position="180"/>
    </location>
</feature>
<evidence type="ECO:0000256" key="4">
    <source>
        <dbReference type="ARBA" id="ARBA00008952"/>
    </source>
</evidence>
<evidence type="ECO:0000313" key="14">
    <source>
        <dbReference type="EMBL" id="TCD68487.1"/>
    </source>
</evidence>
<evidence type="ECO:0000256" key="8">
    <source>
        <dbReference type="ARBA" id="ARBA00022838"/>
    </source>
</evidence>
<organism evidence="14 15">
    <name type="scientific">Steccherinum ochraceum</name>
    <dbReference type="NCBI Taxonomy" id="92696"/>
    <lineage>
        <taxon>Eukaryota</taxon>
        <taxon>Fungi</taxon>
        <taxon>Dikarya</taxon>
        <taxon>Basidiomycota</taxon>
        <taxon>Agaricomycotina</taxon>
        <taxon>Agaricomycetes</taxon>
        <taxon>Polyporales</taxon>
        <taxon>Steccherinaceae</taxon>
        <taxon>Steccherinum</taxon>
    </lineage>
</organism>
<evidence type="ECO:0000313" key="15">
    <source>
        <dbReference type="Proteomes" id="UP000292702"/>
    </source>
</evidence>
<keyword evidence="10" id="KW-0539">Nucleus</keyword>
<dbReference type="GO" id="GO:0005876">
    <property type="term" value="C:spindle microtubule"/>
    <property type="evidence" value="ECO:0007669"/>
    <property type="project" value="InterPro"/>
</dbReference>
<keyword evidence="13" id="KW-0175">Coiled coil</keyword>
<keyword evidence="11" id="KW-0137">Centromere</keyword>
<evidence type="ECO:0000256" key="5">
    <source>
        <dbReference type="ARBA" id="ARBA00016329"/>
    </source>
</evidence>
<evidence type="ECO:0000256" key="10">
    <source>
        <dbReference type="ARBA" id="ARBA00023242"/>
    </source>
</evidence>